<evidence type="ECO:0000313" key="2">
    <source>
        <dbReference type="EMBL" id="SFU45850.1"/>
    </source>
</evidence>
<keyword evidence="3" id="KW-1185">Reference proteome</keyword>
<feature type="transmembrane region" description="Helical" evidence="1">
    <location>
        <begin position="115"/>
        <end position="136"/>
    </location>
</feature>
<name>A0A1I7GBN4_9FLAO</name>
<proteinExistence type="predicted"/>
<reference evidence="2 3" key="1">
    <citation type="submission" date="2016-10" db="EMBL/GenBank/DDBJ databases">
        <authorList>
            <person name="de Groot N.N."/>
        </authorList>
    </citation>
    <scope>NUCLEOTIDE SEQUENCE [LARGE SCALE GENOMIC DNA]</scope>
    <source>
        <strain evidence="2 3">CGMCC 1.12333</strain>
    </source>
</reference>
<sequence>MTKSLKSIIGIGIGLIYLSSLAMECYLVDGVSSVGSFGLIALLLGWMNFDIIGLIWFANPLFLYSLFLFLFSKNSKLALILSLISSILALSFTQVEKIIKNEGGFTGQITEYLSGYWLWTTAIILLSMTLILNRILENNKNYA</sequence>
<feature type="transmembrane region" description="Helical" evidence="1">
    <location>
        <begin position="77"/>
        <end position="95"/>
    </location>
</feature>
<accession>A0A1I7GBN4</accession>
<evidence type="ECO:0000256" key="1">
    <source>
        <dbReference type="SAM" id="Phobius"/>
    </source>
</evidence>
<dbReference type="OrthoDB" id="1272872at2"/>
<keyword evidence="1" id="KW-1133">Transmembrane helix</keyword>
<dbReference type="RefSeq" id="WP_093024541.1">
    <property type="nucleotide sequence ID" value="NZ_FPBK01000004.1"/>
</dbReference>
<protein>
    <submittedName>
        <fullName evidence="2">Uncharacterized protein</fullName>
    </submittedName>
</protein>
<dbReference type="Proteomes" id="UP000199138">
    <property type="component" value="Unassembled WGS sequence"/>
</dbReference>
<feature type="transmembrane region" description="Helical" evidence="1">
    <location>
        <begin position="46"/>
        <end position="70"/>
    </location>
</feature>
<keyword evidence="1" id="KW-0812">Transmembrane</keyword>
<dbReference type="AlphaFoldDB" id="A0A1I7GBN4"/>
<gene>
    <name evidence="2" type="ORF">SAMN05216480_10472</name>
</gene>
<organism evidence="2 3">
    <name type="scientific">Pustulibacterium marinum</name>
    <dbReference type="NCBI Taxonomy" id="1224947"/>
    <lineage>
        <taxon>Bacteria</taxon>
        <taxon>Pseudomonadati</taxon>
        <taxon>Bacteroidota</taxon>
        <taxon>Flavobacteriia</taxon>
        <taxon>Flavobacteriales</taxon>
        <taxon>Flavobacteriaceae</taxon>
        <taxon>Pustulibacterium</taxon>
    </lineage>
</organism>
<keyword evidence="1" id="KW-0472">Membrane</keyword>
<dbReference type="STRING" id="1224947.SAMN05216480_10472"/>
<evidence type="ECO:0000313" key="3">
    <source>
        <dbReference type="Proteomes" id="UP000199138"/>
    </source>
</evidence>
<dbReference type="EMBL" id="FPBK01000004">
    <property type="protein sequence ID" value="SFU45850.1"/>
    <property type="molecule type" value="Genomic_DNA"/>
</dbReference>